<dbReference type="Proteomes" id="UP000471026">
    <property type="component" value="Unassembled WGS sequence"/>
</dbReference>
<feature type="compositionally biased region" description="Basic and acidic residues" evidence="1">
    <location>
        <begin position="102"/>
        <end position="111"/>
    </location>
</feature>
<feature type="region of interest" description="Disordered" evidence="1">
    <location>
        <begin position="72"/>
        <end position="112"/>
    </location>
</feature>
<dbReference type="InterPro" id="IPR018963">
    <property type="entry name" value="Mycophage_D29_Gp19"/>
</dbReference>
<organism evidence="2 3">
    <name type="scientific">Kocuria marina subsp. indica</name>
    <dbReference type="NCBI Taxonomy" id="1049583"/>
    <lineage>
        <taxon>Bacteria</taxon>
        <taxon>Bacillati</taxon>
        <taxon>Actinomycetota</taxon>
        <taxon>Actinomycetes</taxon>
        <taxon>Micrococcales</taxon>
        <taxon>Micrococcaceae</taxon>
        <taxon>Kocuria</taxon>
    </lineage>
</organism>
<proteinExistence type="predicted"/>
<evidence type="ECO:0000313" key="2">
    <source>
        <dbReference type="EMBL" id="NDO78270.1"/>
    </source>
</evidence>
<dbReference type="RefSeq" id="WP_162229636.1">
    <property type="nucleotide sequence ID" value="NZ_WMHZ01000010.1"/>
</dbReference>
<evidence type="ECO:0000313" key="3">
    <source>
        <dbReference type="Proteomes" id="UP000471026"/>
    </source>
</evidence>
<accession>A0A6N9R125</accession>
<gene>
    <name evidence="2" type="ORF">GKZ75_08545</name>
</gene>
<reference evidence="2 3" key="1">
    <citation type="submission" date="2019-11" db="EMBL/GenBank/DDBJ databases">
        <title>Draft genome sequence of Kocuria indica DP-K7, a methyl red degrading Actinobacterium.</title>
        <authorList>
            <person name="Kumaran S."/>
            <person name="Tischler D."/>
            <person name="Ngo A.C.R."/>
            <person name="Schultes F."/>
        </authorList>
    </citation>
    <scope>NUCLEOTIDE SEQUENCE [LARGE SCALE GENOMIC DNA]</scope>
    <source>
        <strain evidence="2 3">DP-K7</strain>
    </source>
</reference>
<sequence length="125" mass="13965">MWASVDDVRRRWMGSSWDFTEEQVQALLDDAEDAVRAAVPSVEADIASGVLPVARVVRVVCRVVLRVLRNPDGKRSTNVTTGPFSQNETYAGDNPGEVYLTDEDRRDLEGSRRRRRAFTVMPGGL</sequence>
<comment type="caution">
    <text evidence="2">The sequence shown here is derived from an EMBL/GenBank/DDBJ whole genome shotgun (WGS) entry which is preliminary data.</text>
</comment>
<evidence type="ECO:0000256" key="1">
    <source>
        <dbReference type="SAM" id="MobiDB-lite"/>
    </source>
</evidence>
<dbReference type="EMBL" id="WMHZ01000010">
    <property type="protein sequence ID" value="NDO78270.1"/>
    <property type="molecule type" value="Genomic_DNA"/>
</dbReference>
<dbReference type="AlphaFoldDB" id="A0A6N9R125"/>
<dbReference type="Pfam" id="PF09355">
    <property type="entry name" value="Phage_Gp19"/>
    <property type="match status" value="1"/>
</dbReference>
<protein>
    <recommendedName>
        <fullName evidence="4">Phage protein Gp19/Gp15/Gp42</fullName>
    </recommendedName>
</protein>
<name>A0A6N9R125_9MICC</name>
<evidence type="ECO:0008006" key="4">
    <source>
        <dbReference type="Google" id="ProtNLM"/>
    </source>
</evidence>
<feature type="compositionally biased region" description="Polar residues" evidence="1">
    <location>
        <begin position="76"/>
        <end position="89"/>
    </location>
</feature>